<name>A0A8T0K0N4_PHAAN</name>
<dbReference type="Proteomes" id="UP000743370">
    <property type="component" value="Unassembled WGS sequence"/>
</dbReference>
<evidence type="ECO:0000313" key="4">
    <source>
        <dbReference type="Proteomes" id="UP000743370"/>
    </source>
</evidence>
<organism evidence="3 4">
    <name type="scientific">Phaseolus angularis</name>
    <name type="common">Azuki bean</name>
    <name type="synonym">Vigna angularis</name>
    <dbReference type="NCBI Taxonomy" id="3914"/>
    <lineage>
        <taxon>Eukaryota</taxon>
        <taxon>Viridiplantae</taxon>
        <taxon>Streptophyta</taxon>
        <taxon>Embryophyta</taxon>
        <taxon>Tracheophyta</taxon>
        <taxon>Spermatophyta</taxon>
        <taxon>Magnoliopsida</taxon>
        <taxon>eudicotyledons</taxon>
        <taxon>Gunneridae</taxon>
        <taxon>Pentapetalae</taxon>
        <taxon>rosids</taxon>
        <taxon>fabids</taxon>
        <taxon>Fabales</taxon>
        <taxon>Fabaceae</taxon>
        <taxon>Papilionoideae</taxon>
        <taxon>50 kb inversion clade</taxon>
        <taxon>NPAAA clade</taxon>
        <taxon>indigoferoid/millettioid clade</taxon>
        <taxon>Phaseoleae</taxon>
        <taxon>Vigna</taxon>
    </lineage>
</organism>
<comment type="caution">
    <text evidence="3">The sequence shown here is derived from an EMBL/GenBank/DDBJ whole genome shotgun (WGS) entry which is preliminary data.</text>
</comment>
<feature type="region of interest" description="Disordered" evidence="1">
    <location>
        <begin position="30"/>
        <end position="83"/>
    </location>
</feature>
<feature type="compositionally biased region" description="Acidic residues" evidence="1">
    <location>
        <begin position="68"/>
        <end position="79"/>
    </location>
</feature>
<evidence type="ECO:0000256" key="1">
    <source>
        <dbReference type="SAM" id="MobiDB-lite"/>
    </source>
</evidence>
<reference evidence="3 4" key="1">
    <citation type="submission" date="2020-05" db="EMBL/GenBank/DDBJ databases">
        <title>Vigna angularis (adzuki bean) Var. LongXiaoDou No. 4 denovo assembly.</title>
        <authorList>
            <person name="Xiang H."/>
        </authorList>
    </citation>
    <scope>NUCLEOTIDE SEQUENCE [LARGE SCALE GENOMIC DNA]</scope>
    <source>
        <tissue evidence="3">Leaf</tissue>
    </source>
</reference>
<feature type="domain" description="Retrotransposon gag" evidence="2">
    <location>
        <begin position="125"/>
        <end position="214"/>
    </location>
</feature>
<dbReference type="AlphaFoldDB" id="A0A8T0K0N4"/>
<accession>A0A8T0K0N4</accession>
<feature type="compositionally biased region" description="Basic and acidic residues" evidence="1">
    <location>
        <begin position="30"/>
        <end position="39"/>
    </location>
</feature>
<gene>
    <name evidence="3" type="ORF">HKW66_Vig0121950</name>
</gene>
<evidence type="ECO:0000313" key="3">
    <source>
        <dbReference type="EMBL" id="KAG2385103.1"/>
    </source>
</evidence>
<protein>
    <recommendedName>
        <fullName evidence="2">Retrotransposon gag domain-containing protein</fullName>
    </recommendedName>
</protein>
<dbReference type="InterPro" id="IPR005162">
    <property type="entry name" value="Retrotrans_gag_dom"/>
</dbReference>
<proteinExistence type="predicted"/>
<sequence length="257" mass="29519">MENMVSALEGRFDAMEATLEEIRAEMRGMARNVNRDRGRQNVNRDCGRRGNQRRSSKGSHSVNGGRDMEEDESDEESEEERNIQNSWMKRVELPTFEGIDLMGWIGRAEKFFALQNVTEREKMKLMYICMEGGANYWFRFWRKKVKNPTWATLTEAMVRRFGGRHRGTIFEKLATVRQRGAVEEYVQEFEVLVAQAAGVTEEQFLGYFFAGLQEELRDLVRPFDPCDLLTAMERARDVEQSGLVARMSGGGGTMKGG</sequence>
<dbReference type="EMBL" id="JABFOF010000008">
    <property type="protein sequence ID" value="KAG2385103.1"/>
    <property type="molecule type" value="Genomic_DNA"/>
</dbReference>
<dbReference type="Pfam" id="PF03732">
    <property type="entry name" value="Retrotrans_gag"/>
    <property type="match status" value="1"/>
</dbReference>
<evidence type="ECO:0000259" key="2">
    <source>
        <dbReference type="Pfam" id="PF03732"/>
    </source>
</evidence>